<comment type="caution">
    <text evidence="3">The sequence shown here is derived from an EMBL/GenBank/DDBJ whole genome shotgun (WGS) entry which is preliminary data.</text>
</comment>
<keyword evidence="1" id="KW-1133">Transmembrane helix</keyword>
<accession>A0AAV4JSN2</accession>
<protein>
    <recommendedName>
        <fullName evidence="2">DUF7789 domain-containing protein</fullName>
    </recommendedName>
</protein>
<dbReference type="Pfam" id="PF25044">
    <property type="entry name" value="DUF7789"/>
    <property type="match status" value="2"/>
</dbReference>
<proteinExistence type="predicted"/>
<dbReference type="AlphaFoldDB" id="A0AAV4JSN2"/>
<keyword evidence="1" id="KW-0812">Transmembrane</keyword>
<feature type="domain" description="DUF7789" evidence="2">
    <location>
        <begin position="149"/>
        <end position="283"/>
    </location>
</feature>
<dbReference type="PANTHER" id="PTHR39299">
    <property type="entry name" value="TRANSMEMBRANE PROTEIN"/>
    <property type="match status" value="1"/>
</dbReference>
<keyword evidence="1" id="KW-0472">Membrane</keyword>
<feature type="transmembrane region" description="Helical" evidence="1">
    <location>
        <begin position="86"/>
        <end position="105"/>
    </location>
</feature>
<feature type="transmembrane region" description="Helical" evidence="1">
    <location>
        <begin position="158"/>
        <end position="184"/>
    </location>
</feature>
<feature type="transmembrane region" description="Helical" evidence="1">
    <location>
        <begin position="57"/>
        <end position="79"/>
    </location>
</feature>
<feature type="domain" description="DUF7789" evidence="2">
    <location>
        <begin position="10"/>
        <end position="137"/>
    </location>
</feature>
<feature type="transmembrane region" description="Helical" evidence="1">
    <location>
        <begin position="223"/>
        <end position="240"/>
    </location>
</feature>
<keyword evidence="4" id="KW-1185">Reference proteome</keyword>
<name>A0AAV4JSN2_9GAST</name>
<feature type="transmembrane region" description="Helical" evidence="1">
    <location>
        <begin position="23"/>
        <end position="45"/>
    </location>
</feature>
<organism evidence="3 4">
    <name type="scientific">Elysia marginata</name>
    <dbReference type="NCBI Taxonomy" id="1093978"/>
    <lineage>
        <taxon>Eukaryota</taxon>
        <taxon>Metazoa</taxon>
        <taxon>Spiralia</taxon>
        <taxon>Lophotrochozoa</taxon>
        <taxon>Mollusca</taxon>
        <taxon>Gastropoda</taxon>
        <taxon>Heterobranchia</taxon>
        <taxon>Euthyneura</taxon>
        <taxon>Panpulmonata</taxon>
        <taxon>Sacoglossa</taxon>
        <taxon>Placobranchoidea</taxon>
        <taxon>Plakobranchidae</taxon>
        <taxon>Elysia</taxon>
    </lineage>
</organism>
<dbReference type="Proteomes" id="UP000762676">
    <property type="component" value="Unassembled WGS sequence"/>
</dbReference>
<dbReference type="PANTHER" id="PTHR39299:SF1">
    <property type="entry name" value="TRANSMEMBRANE PROTEIN"/>
    <property type="match status" value="1"/>
</dbReference>
<dbReference type="InterPro" id="IPR056691">
    <property type="entry name" value="DUF7789"/>
</dbReference>
<reference evidence="3 4" key="1">
    <citation type="journal article" date="2021" name="Elife">
        <title>Chloroplast acquisition without the gene transfer in kleptoplastic sea slugs, Plakobranchus ocellatus.</title>
        <authorList>
            <person name="Maeda T."/>
            <person name="Takahashi S."/>
            <person name="Yoshida T."/>
            <person name="Shimamura S."/>
            <person name="Takaki Y."/>
            <person name="Nagai Y."/>
            <person name="Toyoda A."/>
            <person name="Suzuki Y."/>
            <person name="Arimoto A."/>
            <person name="Ishii H."/>
            <person name="Satoh N."/>
            <person name="Nishiyama T."/>
            <person name="Hasebe M."/>
            <person name="Maruyama T."/>
            <person name="Minagawa J."/>
            <person name="Obokata J."/>
            <person name="Shigenobu S."/>
        </authorList>
    </citation>
    <scope>NUCLEOTIDE SEQUENCE [LARGE SCALE GENOMIC DNA]</scope>
</reference>
<sequence>MGDPDIVILGQTKTFAGLFPREWLFVGVSLVNLLTAIGLTIYRMVQVLQDDAESPDFTFTLLLLVNAGFCLFYVFHGVLRERVYELYAFMCAILVVVMYCVLEYFVFNTEGQTVIKLVRLIIAAVIAPPNIFLAFIVSQNFGYLEFRIVGASEFLQMLYRQAAVFSCLLKFDLQAAISVVVLALREGTSISTTEMVSVAVGIPFCVLWSIFGWIMLRREWHKGALVFAVVGLIKPAYYIYKVVEEYMKIDEKDKESEETITNSLIAAAAIGILVWMVLMFELVYVYKNFGKGLRERVALVATERTGLLTAFKGVRGSQSGRRIP</sequence>
<evidence type="ECO:0000259" key="2">
    <source>
        <dbReference type="Pfam" id="PF25044"/>
    </source>
</evidence>
<feature type="transmembrane region" description="Helical" evidence="1">
    <location>
        <begin position="260"/>
        <end position="286"/>
    </location>
</feature>
<feature type="transmembrane region" description="Helical" evidence="1">
    <location>
        <begin position="117"/>
        <end position="137"/>
    </location>
</feature>
<feature type="transmembrane region" description="Helical" evidence="1">
    <location>
        <begin position="196"/>
        <end position="216"/>
    </location>
</feature>
<gene>
    <name evidence="3" type="ORF">ElyMa_003450300</name>
</gene>
<evidence type="ECO:0000256" key="1">
    <source>
        <dbReference type="SAM" id="Phobius"/>
    </source>
</evidence>
<evidence type="ECO:0000313" key="4">
    <source>
        <dbReference type="Proteomes" id="UP000762676"/>
    </source>
</evidence>
<evidence type="ECO:0000313" key="3">
    <source>
        <dbReference type="EMBL" id="GFS25784.1"/>
    </source>
</evidence>
<dbReference type="EMBL" id="BMAT01007073">
    <property type="protein sequence ID" value="GFS25784.1"/>
    <property type="molecule type" value="Genomic_DNA"/>
</dbReference>